<feature type="signal peptide" evidence="1">
    <location>
        <begin position="1"/>
        <end position="18"/>
    </location>
</feature>
<dbReference type="RefSeq" id="XP_062745801.1">
    <property type="nucleotide sequence ID" value="XM_062887673.1"/>
</dbReference>
<proteinExistence type="predicted"/>
<dbReference type="EMBL" id="JAFFHA010000004">
    <property type="protein sequence ID" value="KAK4656826.1"/>
    <property type="molecule type" value="Genomic_DNA"/>
</dbReference>
<dbReference type="GeneID" id="87907580"/>
<name>A0ABR0GM45_9PEZI</name>
<comment type="caution">
    <text evidence="2">The sequence shown here is derived from an EMBL/GenBank/DDBJ whole genome shotgun (WGS) entry which is preliminary data.</text>
</comment>
<reference evidence="2 3" key="1">
    <citation type="journal article" date="2023" name="bioRxiv">
        <title>High-quality genome assemblies of four members of thePodospora anserinaspecies complex.</title>
        <authorList>
            <person name="Ament-Velasquez S.L."/>
            <person name="Vogan A.A."/>
            <person name="Wallerman O."/>
            <person name="Hartmann F."/>
            <person name="Gautier V."/>
            <person name="Silar P."/>
            <person name="Giraud T."/>
            <person name="Johannesson H."/>
        </authorList>
    </citation>
    <scope>NUCLEOTIDE SEQUENCE [LARGE SCALE GENOMIC DNA]</scope>
    <source>
        <strain evidence="2 3">CBS 415.72m</strain>
    </source>
</reference>
<gene>
    <name evidence="2" type="ORF">QC762_207605</name>
</gene>
<organism evidence="2 3">
    <name type="scientific">Podospora pseudocomata</name>
    <dbReference type="NCBI Taxonomy" id="2093779"/>
    <lineage>
        <taxon>Eukaryota</taxon>
        <taxon>Fungi</taxon>
        <taxon>Dikarya</taxon>
        <taxon>Ascomycota</taxon>
        <taxon>Pezizomycotina</taxon>
        <taxon>Sordariomycetes</taxon>
        <taxon>Sordariomycetidae</taxon>
        <taxon>Sordariales</taxon>
        <taxon>Podosporaceae</taxon>
        <taxon>Podospora</taxon>
    </lineage>
</organism>
<protein>
    <submittedName>
        <fullName evidence="2">Uncharacterized protein</fullName>
    </submittedName>
</protein>
<sequence length="153" mass="16674">MFSLFGLAFIFIVGTGVGAVIEKEYGYWNLTIVGGASATGWRYQDTTSVFFGRGDEEGVGRGEVRCHWVYNPETRGETMECTEGGFGYQWGDEGRTDITVQQTLENIDGEVGSITLGGTANVTLRYGTSANGRGFEGRVIVPARRCCWGRMNG</sequence>
<accession>A0ABR0GM45</accession>
<keyword evidence="1" id="KW-0732">Signal</keyword>
<evidence type="ECO:0000313" key="2">
    <source>
        <dbReference type="EMBL" id="KAK4656826.1"/>
    </source>
</evidence>
<evidence type="ECO:0000313" key="3">
    <source>
        <dbReference type="Proteomes" id="UP001323405"/>
    </source>
</evidence>
<keyword evidence="3" id="KW-1185">Reference proteome</keyword>
<feature type="chain" id="PRO_5045908704" evidence="1">
    <location>
        <begin position="19"/>
        <end position="153"/>
    </location>
</feature>
<dbReference type="Proteomes" id="UP001323405">
    <property type="component" value="Unassembled WGS sequence"/>
</dbReference>
<evidence type="ECO:0000256" key="1">
    <source>
        <dbReference type="SAM" id="SignalP"/>
    </source>
</evidence>